<dbReference type="InterPro" id="IPR036236">
    <property type="entry name" value="Znf_C2H2_sf"/>
</dbReference>
<keyword evidence="3" id="KW-0677">Repeat</keyword>
<feature type="region of interest" description="Disordered" evidence="8">
    <location>
        <begin position="152"/>
        <end position="188"/>
    </location>
</feature>
<evidence type="ECO:0000256" key="3">
    <source>
        <dbReference type="ARBA" id="ARBA00022737"/>
    </source>
</evidence>
<evidence type="ECO:0000259" key="9">
    <source>
        <dbReference type="PROSITE" id="PS50157"/>
    </source>
</evidence>
<keyword evidence="6" id="KW-0539">Nucleus</keyword>
<keyword evidence="4 7" id="KW-0863">Zinc-finger</keyword>
<dbReference type="EMBL" id="OZ022408">
    <property type="protein sequence ID" value="CAK9439174.1"/>
    <property type="molecule type" value="Genomic_DNA"/>
</dbReference>
<evidence type="ECO:0000256" key="2">
    <source>
        <dbReference type="ARBA" id="ARBA00022723"/>
    </source>
</evidence>
<dbReference type="RefSeq" id="XP_066830336.1">
    <property type="nucleotide sequence ID" value="XM_066973503.1"/>
</dbReference>
<evidence type="ECO:0000256" key="5">
    <source>
        <dbReference type="ARBA" id="ARBA00022833"/>
    </source>
</evidence>
<feature type="compositionally biased region" description="Polar residues" evidence="8">
    <location>
        <begin position="772"/>
        <end position="781"/>
    </location>
</feature>
<organism evidence="10 11">
    <name type="scientific">Lodderomyces beijingensis</name>
    <dbReference type="NCBI Taxonomy" id="1775926"/>
    <lineage>
        <taxon>Eukaryota</taxon>
        <taxon>Fungi</taxon>
        <taxon>Dikarya</taxon>
        <taxon>Ascomycota</taxon>
        <taxon>Saccharomycotina</taxon>
        <taxon>Pichiomycetes</taxon>
        <taxon>Debaryomycetaceae</taxon>
        <taxon>Candida/Lodderomyces clade</taxon>
        <taxon>Lodderomyces</taxon>
    </lineage>
</organism>
<dbReference type="SUPFAM" id="SSF57667">
    <property type="entry name" value="beta-beta-alpha zinc fingers"/>
    <property type="match status" value="1"/>
</dbReference>
<proteinExistence type="predicted"/>
<feature type="compositionally biased region" description="Gly residues" evidence="8">
    <location>
        <begin position="556"/>
        <end position="565"/>
    </location>
</feature>
<feature type="region of interest" description="Disordered" evidence="8">
    <location>
        <begin position="250"/>
        <end position="289"/>
    </location>
</feature>
<reference evidence="10 11" key="1">
    <citation type="submission" date="2024-03" db="EMBL/GenBank/DDBJ databases">
        <authorList>
            <person name="Brejova B."/>
        </authorList>
    </citation>
    <scope>NUCLEOTIDE SEQUENCE [LARGE SCALE GENOMIC DNA]</scope>
    <source>
        <strain evidence="10 11">CBS 14171</strain>
    </source>
</reference>
<feature type="compositionally biased region" description="Low complexity" evidence="8">
    <location>
        <begin position="160"/>
        <end position="173"/>
    </location>
</feature>
<feature type="compositionally biased region" description="Acidic residues" evidence="8">
    <location>
        <begin position="574"/>
        <end position="594"/>
    </location>
</feature>
<keyword evidence="11" id="KW-1185">Reference proteome</keyword>
<feature type="region of interest" description="Disordered" evidence="8">
    <location>
        <begin position="760"/>
        <end position="781"/>
    </location>
</feature>
<evidence type="ECO:0000313" key="10">
    <source>
        <dbReference type="EMBL" id="CAK9439174.1"/>
    </source>
</evidence>
<name>A0ABP0ZM14_9ASCO</name>
<evidence type="ECO:0000256" key="4">
    <source>
        <dbReference type="ARBA" id="ARBA00022771"/>
    </source>
</evidence>
<feature type="compositionally biased region" description="Low complexity" evidence="8">
    <location>
        <begin position="536"/>
        <end position="545"/>
    </location>
</feature>
<dbReference type="PANTHER" id="PTHR16515:SF49">
    <property type="entry name" value="GASTRULA ZINC FINGER PROTEIN XLCGF49.1-LIKE-RELATED"/>
    <property type="match status" value="1"/>
</dbReference>
<feature type="compositionally biased region" description="Basic residues" evidence="8">
    <location>
        <begin position="526"/>
        <end position="535"/>
    </location>
</feature>
<dbReference type="Pfam" id="PF00096">
    <property type="entry name" value="zf-C2H2"/>
    <property type="match status" value="2"/>
</dbReference>
<dbReference type="Gene3D" id="3.30.160.60">
    <property type="entry name" value="Classic Zinc Finger"/>
    <property type="match status" value="3"/>
</dbReference>
<feature type="compositionally biased region" description="Polar residues" evidence="8">
    <location>
        <begin position="262"/>
        <end position="271"/>
    </location>
</feature>
<comment type="subcellular location">
    <subcellularLocation>
        <location evidence="1">Nucleus</location>
    </subcellularLocation>
</comment>
<feature type="domain" description="C2H2-type" evidence="9">
    <location>
        <begin position="685"/>
        <end position="721"/>
    </location>
</feature>
<evidence type="ECO:0000256" key="1">
    <source>
        <dbReference type="ARBA" id="ARBA00004123"/>
    </source>
</evidence>
<dbReference type="InterPro" id="IPR050331">
    <property type="entry name" value="Zinc_finger"/>
</dbReference>
<evidence type="ECO:0000256" key="8">
    <source>
        <dbReference type="SAM" id="MobiDB-lite"/>
    </source>
</evidence>
<protein>
    <recommendedName>
        <fullName evidence="9">C2H2-type domain-containing protein</fullName>
    </recommendedName>
</protein>
<dbReference type="InterPro" id="IPR013087">
    <property type="entry name" value="Znf_C2H2_type"/>
</dbReference>
<dbReference type="PROSITE" id="PS50157">
    <property type="entry name" value="ZINC_FINGER_C2H2_2"/>
    <property type="match status" value="3"/>
</dbReference>
<dbReference type="Proteomes" id="UP001497383">
    <property type="component" value="Chromosome 4"/>
</dbReference>
<evidence type="ECO:0000313" key="11">
    <source>
        <dbReference type="Proteomes" id="UP001497383"/>
    </source>
</evidence>
<feature type="domain" description="C2H2-type" evidence="9">
    <location>
        <begin position="629"/>
        <end position="656"/>
    </location>
</feature>
<evidence type="ECO:0000256" key="7">
    <source>
        <dbReference type="PROSITE-ProRule" id="PRU00042"/>
    </source>
</evidence>
<feature type="compositionally biased region" description="Basic residues" evidence="8">
    <location>
        <begin position="546"/>
        <end position="555"/>
    </location>
</feature>
<evidence type="ECO:0000256" key="6">
    <source>
        <dbReference type="ARBA" id="ARBA00023242"/>
    </source>
</evidence>
<feature type="compositionally biased region" description="Gly residues" evidence="8">
    <location>
        <begin position="174"/>
        <end position="186"/>
    </location>
</feature>
<feature type="domain" description="C2H2-type" evidence="9">
    <location>
        <begin position="657"/>
        <end position="684"/>
    </location>
</feature>
<sequence length="781" mass="86247">MSGNPPSRPQEDEELYNVLNLSPPTFNVSNYPTEQAQLNQEMLEMEPFDDFPQGGQFPLAQQAQFQVFNGEKVVTKPLRQANFYEADEPMFQAPGDMGPQPVQNVYQHIGYPIDNDHFTSHEERQFHDNASEISLYAGNLPQFGNAEFLSPASQASPYSQGQGQVQVQNQGQDQGQGHGQGHGLGHGEQNFQQQGFLQVRASNNYLSPSSHSAHSVYSDNFSQPGSPYLDAASQFSQNNLAPPVVNTAYSEVGSQHGGGGSSTNLQQQHFDNYNNSNNNNNNNNNTNRGYHDNEIPLGGSISSTNLANMNMASAWQSNNETGRSGELFEELRFKAPNDDAAQTSNFGFAQTIANYEQPPQGDTFDNSKYNFPSPQAKFEFDITVTPPQQSDNNFKPQKAPPQFDNSLKDVGNQLLTENNLSTYNNQVSFENRQNFQPAEDQPESPNIVISIHQAPEDVAARTPSLFSNSSANSSVHELSRSNSVSESKSKSGNNLLVSNEQLMPFKSNETNEESSKDLLNPEHQSIRRGRRRSHASKSSPSLSPRPRSRSSKGSRGRGNGNGNGRGSSSVSGDDHDEEEEDDYDDDGDDGDERDDGGSRSSQISSREKMLELASPNQLSKRTQKHPSVYACHLCEKRFTRPYNLKSHLRTHTDERPFICSQCGKAFARQHDRKRHEDLHSGEKKYQCKGFLKNGEPYGCGRKFARADALRRHFQTEAGKECIRLLIEEDEAEKGGGLGSSSASRVNEIADSLVMNKEALFNPGSAGSIPSVAISSPQQISK</sequence>
<keyword evidence="5" id="KW-0862">Zinc</keyword>
<gene>
    <name evidence="10" type="ORF">LODBEIA_P33980</name>
</gene>
<dbReference type="SMART" id="SM00355">
    <property type="entry name" value="ZnF_C2H2"/>
    <property type="match status" value="2"/>
</dbReference>
<accession>A0ABP0ZM14</accession>
<dbReference type="PROSITE" id="PS00028">
    <property type="entry name" value="ZINC_FINGER_C2H2_1"/>
    <property type="match status" value="2"/>
</dbReference>
<feature type="compositionally biased region" description="Low complexity" evidence="8">
    <location>
        <begin position="464"/>
        <end position="494"/>
    </location>
</feature>
<dbReference type="GeneID" id="92208594"/>
<feature type="compositionally biased region" description="Low complexity" evidence="8">
    <location>
        <begin position="272"/>
        <end position="287"/>
    </location>
</feature>
<dbReference type="PANTHER" id="PTHR16515">
    <property type="entry name" value="PR DOMAIN ZINC FINGER PROTEIN"/>
    <property type="match status" value="1"/>
</dbReference>
<keyword evidence="2" id="KW-0479">Metal-binding</keyword>
<feature type="region of interest" description="Disordered" evidence="8">
    <location>
        <begin position="464"/>
        <end position="624"/>
    </location>
</feature>